<name>A0A511DYF3_LENKE</name>
<evidence type="ECO:0000313" key="3">
    <source>
        <dbReference type="EMBL" id="GEL28188.1"/>
    </source>
</evidence>
<dbReference type="EMBL" id="BJVK01000009">
    <property type="protein sequence ID" value="GEL28188.1"/>
    <property type="molecule type" value="Genomic_DNA"/>
</dbReference>
<reference evidence="3" key="1">
    <citation type="submission" date="2019-07" db="EMBL/GenBank/DDBJ databases">
        <title>Whole genome shotgun sequence of Lactobacillus kefiri NBRC 15888.</title>
        <authorList>
            <person name="Hosoyama A."/>
            <person name="Uohara A."/>
            <person name="Ohji S."/>
            <person name="Ichikawa N."/>
        </authorList>
    </citation>
    <scope>NUCLEOTIDE SEQUENCE [LARGE SCALE GENOMIC DNA]</scope>
    <source>
        <strain evidence="3">NBRC 15888</strain>
    </source>
</reference>
<dbReference type="InterPro" id="IPR003675">
    <property type="entry name" value="Rce1/LyrA-like_dom"/>
</dbReference>
<dbReference type="GO" id="GO:0004175">
    <property type="term" value="F:endopeptidase activity"/>
    <property type="evidence" value="ECO:0007669"/>
    <property type="project" value="UniProtKB-ARBA"/>
</dbReference>
<comment type="caution">
    <text evidence="3">The sequence shown here is derived from an EMBL/GenBank/DDBJ whole genome shotgun (WGS) entry which is preliminary data.</text>
</comment>
<accession>A0A511DYF3</accession>
<sequence>MQKILFERKNEQREFPLLDQKISQWQLWAIIIFVAFGFIGWITFAANVQPKTVWGLILATSLLPFAIILGGFYFLSNGAASTLFKLPKLRDWGFALVMVVLETIYSIVIGMVLNHLHIATNVNAVASNISNSGDKIKTLQIVLGTDLFNLMGEEILSISVFLAIAGLLFHYFGRNRKVALGIAYFLSLFIFGLLHYHTYNWNLAQLLLVLPGERFFLTGIYIRTKSIWPSFAMHYLFDGGIFLITALA</sequence>
<keyword evidence="4" id="KW-1185">Reference proteome</keyword>
<organism evidence="3 4">
    <name type="scientific">Lentilactobacillus kefiri</name>
    <name type="common">Lactobacillus kefiri</name>
    <dbReference type="NCBI Taxonomy" id="33962"/>
    <lineage>
        <taxon>Bacteria</taxon>
        <taxon>Bacillati</taxon>
        <taxon>Bacillota</taxon>
        <taxon>Bacilli</taxon>
        <taxon>Lactobacillales</taxon>
        <taxon>Lactobacillaceae</taxon>
        <taxon>Lentilactobacillus</taxon>
    </lineage>
</organism>
<dbReference type="GO" id="GO:0080120">
    <property type="term" value="P:CAAX-box protein maturation"/>
    <property type="evidence" value="ECO:0007669"/>
    <property type="project" value="UniProtKB-ARBA"/>
</dbReference>
<dbReference type="Proteomes" id="UP000321893">
    <property type="component" value="Unassembled WGS sequence"/>
</dbReference>
<dbReference type="AlphaFoldDB" id="A0A511DYF3"/>
<evidence type="ECO:0000259" key="2">
    <source>
        <dbReference type="Pfam" id="PF02517"/>
    </source>
</evidence>
<dbReference type="GeneID" id="71567380"/>
<evidence type="ECO:0000256" key="1">
    <source>
        <dbReference type="ARBA" id="ARBA00009067"/>
    </source>
</evidence>
<evidence type="ECO:0000313" key="4">
    <source>
        <dbReference type="Proteomes" id="UP000321893"/>
    </source>
</evidence>
<dbReference type="RefSeq" id="WP_056982083.1">
    <property type="nucleotide sequence ID" value="NZ_BJVK01000009.1"/>
</dbReference>
<gene>
    <name evidence="3" type="ORF">LKE01_10080</name>
</gene>
<protein>
    <recommendedName>
        <fullName evidence="2">CAAX prenyl protease 2/Lysostaphin resistance protein A-like domain-containing protein</fullName>
    </recommendedName>
</protein>
<feature type="domain" description="CAAX prenyl protease 2/Lysostaphin resistance protein A-like" evidence="2">
    <location>
        <begin position="143"/>
        <end position="238"/>
    </location>
</feature>
<comment type="similarity">
    <text evidence="1">Belongs to the UPF0177 family.</text>
</comment>
<dbReference type="Pfam" id="PF02517">
    <property type="entry name" value="Rce1-like"/>
    <property type="match status" value="1"/>
</dbReference>
<dbReference type="OrthoDB" id="2661755at2"/>
<proteinExistence type="inferred from homology"/>
<dbReference type="STRING" id="1423764.FC95_GL001308"/>